<name>A0AAC9I4J7_9FLAO</name>
<reference evidence="1 2" key="1">
    <citation type="submission" date="2016-10" db="EMBL/GenBank/DDBJ databases">
        <title>Flavobacterium gilvum sp. nov., isolated from stream water.</title>
        <authorList>
            <person name="Shin S.-K."/>
            <person name="Cho Y.-J."/>
            <person name="Yi H."/>
        </authorList>
    </citation>
    <scope>NUCLEOTIDE SEQUENCE [LARGE SCALE GENOMIC DNA]</scope>
    <source>
        <strain evidence="1 2">EM1308</strain>
    </source>
</reference>
<dbReference type="EMBL" id="CP017479">
    <property type="protein sequence ID" value="AOW08733.1"/>
    <property type="molecule type" value="Genomic_DNA"/>
</dbReference>
<evidence type="ECO:0000313" key="2">
    <source>
        <dbReference type="Proteomes" id="UP000175968"/>
    </source>
</evidence>
<proteinExistence type="predicted"/>
<gene>
    <name evidence="1" type="ORF">EM308_04025</name>
</gene>
<accession>A0AAC9I4J7</accession>
<sequence length="77" mass="8739">MEGKDIYNALVVKRDYSGSTADEYAQFLMSLFLHLGKDLFPLLESAHKESKTLTLKSEILNSDVLVDEYTIEDIILV</sequence>
<keyword evidence="2" id="KW-1185">Reference proteome</keyword>
<evidence type="ECO:0000313" key="1">
    <source>
        <dbReference type="EMBL" id="AOW08733.1"/>
    </source>
</evidence>
<dbReference type="AlphaFoldDB" id="A0AAC9I4J7"/>
<organism evidence="1 2">
    <name type="scientific">Flavobacterium gilvum</name>
    <dbReference type="NCBI Taxonomy" id="1492737"/>
    <lineage>
        <taxon>Bacteria</taxon>
        <taxon>Pseudomonadati</taxon>
        <taxon>Bacteroidota</taxon>
        <taxon>Flavobacteriia</taxon>
        <taxon>Flavobacteriales</taxon>
        <taxon>Flavobacteriaceae</taxon>
        <taxon>Flavobacterium</taxon>
    </lineage>
</organism>
<dbReference type="KEGG" id="fgl:EM308_04025"/>
<dbReference type="Proteomes" id="UP000175968">
    <property type="component" value="Chromosome"/>
</dbReference>
<dbReference type="RefSeq" id="WP_035635943.1">
    <property type="nucleotide sequence ID" value="NZ_CP017479.1"/>
</dbReference>
<protein>
    <submittedName>
        <fullName evidence="1">Uncharacterized protein</fullName>
    </submittedName>
</protein>